<gene>
    <name evidence="1" type="ORF">MSG28_014385</name>
</gene>
<evidence type="ECO:0000313" key="2">
    <source>
        <dbReference type="Proteomes" id="UP001064048"/>
    </source>
</evidence>
<protein>
    <submittedName>
        <fullName evidence="1">Uncharacterized protein</fullName>
    </submittedName>
</protein>
<name>A0ACC0JR79_CHOFU</name>
<reference evidence="1 2" key="1">
    <citation type="journal article" date="2022" name="Genome Biol. Evol.">
        <title>The Spruce Budworm Genome: Reconstructing the Evolutionary History of Antifreeze Proteins.</title>
        <authorList>
            <person name="Beliveau C."/>
            <person name="Gagne P."/>
            <person name="Picq S."/>
            <person name="Vernygora O."/>
            <person name="Keeling C.I."/>
            <person name="Pinkney K."/>
            <person name="Doucet D."/>
            <person name="Wen F."/>
            <person name="Johnston J.S."/>
            <person name="Maaroufi H."/>
            <person name="Boyle B."/>
            <person name="Laroche J."/>
            <person name="Dewar K."/>
            <person name="Juretic N."/>
            <person name="Blackburn G."/>
            <person name="Nisole A."/>
            <person name="Brunet B."/>
            <person name="Brandao M."/>
            <person name="Lumley L."/>
            <person name="Duan J."/>
            <person name="Quan G."/>
            <person name="Lucarotti C.J."/>
            <person name="Roe A.D."/>
            <person name="Sperling F.A.H."/>
            <person name="Levesque R.C."/>
            <person name="Cusson M."/>
        </authorList>
    </citation>
    <scope>NUCLEOTIDE SEQUENCE [LARGE SCALE GENOMIC DNA]</scope>
    <source>
        <strain evidence="1">Glfc:IPQL:Cfum</strain>
    </source>
</reference>
<dbReference type="EMBL" id="CM046126">
    <property type="protein sequence ID" value="KAI8426667.1"/>
    <property type="molecule type" value="Genomic_DNA"/>
</dbReference>
<dbReference type="Proteomes" id="UP001064048">
    <property type="component" value="Chromosome 26"/>
</dbReference>
<organism evidence="1 2">
    <name type="scientific">Choristoneura fumiferana</name>
    <name type="common">Spruce budworm moth</name>
    <name type="synonym">Archips fumiferana</name>
    <dbReference type="NCBI Taxonomy" id="7141"/>
    <lineage>
        <taxon>Eukaryota</taxon>
        <taxon>Metazoa</taxon>
        <taxon>Ecdysozoa</taxon>
        <taxon>Arthropoda</taxon>
        <taxon>Hexapoda</taxon>
        <taxon>Insecta</taxon>
        <taxon>Pterygota</taxon>
        <taxon>Neoptera</taxon>
        <taxon>Endopterygota</taxon>
        <taxon>Lepidoptera</taxon>
        <taxon>Glossata</taxon>
        <taxon>Ditrysia</taxon>
        <taxon>Tortricoidea</taxon>
        <taxon>Tortricidae</taxon>
        <taxon>Tortricinae</taxon>
        <taxon>Choristoneura</taxon>
    </lineage>
</organism>
<evidence type="ECO:0000313" key="1">
    <source>
        <dbReference type="EMBL" id="KAI8426667.1"/>
    </source>
</evidence>
<sequence length="960" mass="108447">MEQDVPNDEALPPPPAPLPSASLPPPPIEIEKEFILAFESLPELWDKTHTFYINKYKRNDALRKLLNIYIKIKPGATIEDVKKKINVLRSNYRRELKKIISSRRSGSSTYDLYRPKSWTFEYLKFLDKFEQPVPVDRASDDNQNEAESDQAQKEQEVAATISSFVAAPQPPARPPPLSSKKSVLKTQNELLERACNYLSEPQVSGARSIAFDWAETLERLTPTQRLYAKKAINDVLFEAELGNLHRYSVQINVTSTPSPAPSPFCPFPPESSYLPTHTQHLSSTSKALSQLLPHNLPTISKPQSQLLPRILPTTSKPKPELHPHNHPSTFKPLSHLPRILPTTSKPKPELLLHNHQSIFKPLSQHNHASTPKPKPELLPHNHQSIFKPLSQHNHASTPKPKPQLPHNLRSTLFTFRPHLLCLKTANIQLEQKYHNKVANAIQNSLAMLPMATEISNCLRDAKSQGAVVGVMKELGDILLLTTARSTQKFYFPLTLLGLMWNKESNFKWSFSGADMLKRYTDFVQTHKVTFIMKSGASSVSTTEAVFHAMFGTYLDDLDSLQAITTKSSQWQQRKDLNSVFLKRSTCSKVSFTPITFRLVSKMAQALLTKGLGNVDPSSTSRPSFSGEVIMEMDPIDTKVMDIDKNILTNIGVDIDSDIDEVLVTTEYVLRRILRRLDEKCEDIKEPLPRLCVCTWNGYLEVTDETEMGMALFAVEGAESVLKTVTIPFNETTRERDTRVVILKRDMADITVGFFRKEVIPHTKILQKFLIKEEVQRTCSDVDSSRMALKEGLERRVSQFEDEKNYTIATLLDPRYKMNFFTPEKVPWVRRQFLAEYVRRSADMDSTSNSENESEPPAPLPYSGLQSQEDTHKALWTCYEELASTKQPEIEEPKSPIAIELDRYIADSLLNESQESLGEDENASNISVLSDSYIQGTEIATPGTSSQDAEIPIPGTSSQDA</sequence>
<comment type="caution">
    <text evidence="1">The sequence shown here is derived from an EMBL/GenBank/DDBJ whole genome shotgun (WGS) entry which is preliminary data.</text>
</comment>
<accession>A0ACC0JR79</accession>
<keyword evidence="2" id="KW-1185">Reference proteome</keyword>
<proteinExistence type="predicted"/>